<dbReference type="Proteomes" id="UP000033930">
    <property type="component" value="Unassembled WGS sequence"/>
</dbReference>
<dbReference type="EMBL" id="LCAW01000006">
    <property type="protein sequence ID" value="KKR99418.1"/>
    <property type="molecule type" value="Genomic_DNA"/>
</dbReference>
<organism evidence="1 2">
    <name type="scientific">Candidatus Uhrbacteria bacterium GW2011_GWC1_41_20</name>
    <dbReference type="NCBI Taxonomy" id="1618983"/>
    <lineage>
        <taxon>Bacteria</taxon>
        <taxon>Candidatus Uhriibacteriota</taxon>
    </lineage>
</organism>
<protein>
    <submittedName>
        <fullName evidence="1">Uncharacterized protein</fullName>
    </submittedName>
</protein>
<dbReference type="AlphaFoldDB" id="A0A0G0VEZ6"/>
<evidence type="ECO:0000313" key="2">
    <source>
        <dbReference type="Proteomes" id="UP000033930"/>
    </source>
</evidence>
<comment type="caution">
    <text evidence="1">The sequence shown here is derived from an EMBL/GenBank/DDBJ whole genome shotgun (WGS) entry which is preliminary data.</text>
</comment>
<reference evidence="1 2" key="1">
    <citation type="journal article" date="2015" name="Nature">
        <title>rRNA introns, odd ribosomes, and small enigmatic genomes across a large radiation of phyla.</title>
        <authorList>
            <person name="Brown C.T."/>
            <person name="Hug L.A."/>
            <person name="Thomas B.C."/>
            <person name="Sharon I."/>
            <person name="Castelle C.J."/>
            <person name="Singh A."/>
            <person name="Wilkins M.J."/>
            <person name="Williams K.H."/>
            <person name="Banfield J.F."/>
        </authorList>
    </citation>
    <scope>NUCLEOTIDE SEQUENCE [LARGE SCALE GENOMIC DNA]</scope>
</reference>
<sequence>MGKKVKSLHDLNWMYVNICTKKCCHNSEKQKTCYDRMKEIIKGREDYLIECRVFIKVMREKHKTCSLPDAEFYQQERSFWNNHDCPICRKLGL</sequence>
<name>A0A0G0VEZ6_9BACT</name>
<accession>A0A0G0VEZ6</accession>
<gene>
    <name evidence="1" type="ORF">UU50_C0006G0021</name>
</gene>
<proteinExistence type="predicted"/>
<evidence type="ECO:0000313" key="1">
    <source>
        <dbReference type="EMBL" id="KKR99418.1"/>
    </source>
</evidence>